<dbReference type="InterPro" id="IPR036388">
    <property type="entry name" value="WH-like_DNA-bd_sf"/>
</dbReference>
<dbReference type="NCBIfam" id="TIGR02985">
    <property type="entry name" value="Sig70_bacteroi1"/>
    <property type="match status" value="1"/>
</dbReference>
<dbReference type="InterPro" id="IPR039425">
    <property type="entry name" value="RNA_pol_sigma-70-like"/>
</dbReference>
<dbReference type="GO" id="GO:0003677">
    <property type="term" value="F:DNA binding"/>
    <property type="evidence" value="ECO:0007669"/>
    <property type="project" value="InterPro"/>
</dbReference>
<dbReference type="InterPro" id="IPR014327">
    <property type="entry name" value="RNA_pol_sigma70_bacteroid"/>
</dbReference>
<dbReference type="InterPro" id="IPR013324">
    <property type="entry name" value="RNA_pol_sigma_r3/r4-like"/>
</dbReference>
<dbReference type="SUPFAM" id="SSF88946">
    <property type="entry name" value="Sigma2 domain of RNA polymerase sigma factors"/>
    <property type="match status" value="1"/>
</dbReference>
<dbReference type="NCBIfam" id="TIGR02937">
    <property type="entry name" value="sigma70-ECF"/>
    <property type="match status" value="1"/>
</dbReference>
<keyword evidence="2" id="KW-0805">Transcription regulation</keyword>
<gene>
    <name evidence="7" type="ORF">HNQ92_004370</name>
</gene>
<dbReference type="GO" id="GO:0016987">
    <property type="term" value="F:sigma factor activity"/>
    <property type="evidence" value="ECO:0007669"/>
    <property type="project" value="UniProtKB-KW"/>
</dbReference>
<dbReference type="Pfam" id="PF04542">
    <property type="entry name" value="Sigma70_r2"/>
    <property type="match status" value="1"/>
</dbReference>
<keyword evidence="4" id="KW-0804">Transcription</keyword>
<dbReference type="AlphaFoldDB" id="A0A840U251"/>
<dbReference type="SUPFAM" id="SSF88659">
    <property type="entry name" value="Sigma3 and sigma4 domains of RNA polymerase sigma factors"/>
    <property type="match status" value="1"/>
</dbReference>
<reference evidence="7 8" key="1">
    <citation type="submission" date="2020-08" db="EMBL/GenBank/DDBJ databases">
        <title>Genomic Encyclopedia of Type Strains, Phase IV (KMG-IV): sequencing the most valuable type-strain genomes for metagenomic binning, comparative biology and taxonomic classification.</title>
        <authorList>
            <person name="Goeker M."/>
        </authorList>
    </citation>
    <scope>NUCLEOTIDE SEQUENCE [LARGE SCALE GENOMIC DNA]</scope>
    <source>
        <strain evidence="7 8">DSM 105074</strain>
    </source>
</reference>
<feature type="domain" description="RNA polymerase sigma-70 region 2" evidence="5">
    <location>
        <begin position="23"/>
        <end position="87"/>
    </location>
</feature>
<name>A0A840U251_9BACT</name>
<dbReference type="GO" id="GO:0006352">
    <property type="term" value="P:DNA-templated transcription initiation"/>
    <property type="evidence" value="ECO:0007669"/>
    <property type="project" value="InterPro"/>
</dbReference>
<keyword evidence="3" id="KW-0731">Sigma factor</keyword>
<accession>A0A840U251</accession>
<evidence type="ECO:0000256" key="3">
    <source>
        <dbReference type="ARBA" id="ARBA00023082"/>
    </source>
</evidence>
<dbReference type="InterPro" id="IPR013249">
    <property type="entry name" value="RNA_pol_sigma70_r4_t2"/>
</dbReference>
<evidence type="ECO:0000313" key="8">
    <source>
        <dbReference type="Proteomes" id="UP000557307"/>
    </source>
</evidence>
<dbReference type="PANTHER" id="PTHR43133:SF46">
    <property type="entry name" value="RNA POLYMERASE SIGMA-70 FACTOR ECF SUBFAMILY"/>
    <property type="match status" value="1"/>
</dbReference>
<protein>
    <submittedName>
        <fullName evidence="7">RNA polymerase sigma-70 factor (ECF subfamily)</fullName>
    </submittedName>
</protein>
<proteinExistence type="inferred from homology"/>
<evidence type="ECO:0000313" key="7">
    <source>
        <dbReference type="EMBL" id="MBB5286210.1"/>
    </source>
</evidence>
<dbReference type="Gene3D" id="1.10.10.10">
    <property type="entry name" value="Winged helix-like DNA-binding domain superfamily/Winged helix DNA-binding domain"/>
    <property type="match status" value="1"/>
</dbReference>
<comment type="caution">
    <text evidence="7">The sequence shown here is derived from an EMBL/GenBank/DDBJ whole genome shotgun (WGS) entry which is preliminary data.</text>
</comment>
<evidence type="ECO:0000256" key="4">
    <source>
        <dbReference type="ARBA" id="ARBA00023163"/>
    </source>
</evidence>
<sequence>MSLSDTEIVSAIRQGHEPSFEQMFRTYYERLCHYAHSLLKDQDDAEEMVQTVFLNLWEKREELEITLSLKAYLYRAVHNHCLNRLKHYKVREAHREYTVYYQPVGYEPVADALNGYELEERIEQAVSRLPEQCQLVFRMSRFEELKYQEIADRLRISVKTVENQIGKALRVLRSELADYLPSLLWIGTCMLLIRYAELYAG</sequence>
<keyword evidence="8" id="KW-1185">Reference proteome</keyword>
<comment type="similarity">
    <text evidence="1">Belongs to the sigma-70 factor family. ECF subfamily.</text>
</comment>
<dbReference type="RefSeq" id="WP_184177094.1">
    <property type="nucleotide sequence ID" value="NZ_JACHGF010000008.1"/>
</dbReference>
<evidence type="ECO:0000256" key="2">
    <source>
        <dbReference type="ARBA" id="ARBA00023015"/>
    </source>
</evidence>
<dbReference type="PANTHER" id="PTHR43133">
    <property type="entry name" value="RNA POLYMERASE ECF-TYPE SIGMA FACTO"/>
    <property type="match status" value="1"/>
</dbReference>
<dbReference type="CDD" id="cd06171">
    <property type="entry name" value="Sigma70_r4"/>
    <property type="match status" value="1"/>
</dbReference>
<evidence type="ECO:0000256" key="1">
    <source>
        <dbReference type="ARBA" id="ARBA00010641"/>
    </source>
</evidence>
<dbReference type="InterPro" id="IPR007627">
    <property type="entry name" value="RNA_pol_sigma70_r2"/>
</dbReference>
<dbReference type="EMBL" id="JACHGF010000008">
    <property type="protein sequence ID" value="MBB5286210.1"/>
    <property type="molecule type" value="Genomic_DNA"/>
</dbReference>
<dbReference type="InterPro" id="IPR014284">
    <property type="entry name" value="RNA_pol_sigma-70_dom"/>
</dbReference>
<dbReference type="Proteomes" id="UP000557307">
    <property type="component" value="Unassembled WGS sequence"/>
</dbReference>
<feature type="domain" description="RNA polymerase sigma factor 70 region 4 type 2" evidence="6">
    <location>
        <begin position="120"/>
        <end position="170"/>
    </location>
</feature>
<dbReference type="Pfam" id="PF08281">
    <property type="entry name" value="Sigma70_r4_2"/>
    <property type="match status" value="1"/>
</dbReference>
<organism evidence="7 8">
    <name type="scientific">Rhabdobacter roseus</name>
    <dbReference type="NCBI Taxonomy" id="1655419"/>
    <lineage>
        <taxon>Bacteria</taxon>
        <taxon>Pseudomonadati</taxon>
        <taxon>Bacteroidota</taxon>
        <taxon>Cytophagia</taxon>
        <taxon>Cytophagales</taxon>
        <taxon>Cytophagaceae</taxon>
        <taxon>Rhabdobacter</taxon>
    </lineage>
</organism>
<dbReference type="InterPro" id="IPR013325">
    <property type="entry name" value="RNA_pol_sigma_r2"/>
</dbReference>
<evidence type="ECO:0000259" key="5">
    <source>
        <dbReference type="Pfam" id="PF04542"/>
    </source>
</evidence>
<dbReference type="Gene3D" id="1.10.1740.10">
    <property type="match status" value="1"/>
</dbReference>
<evidence type="ECO:0000259" key="6">
    <source>
        <dbReference type="Pfam" id="PF08281"/>
    </source>
</evidence>